<evidence type="ECO:0000313" key="2">
    <source>
        <dbReference type="Proteomes" id="UP001442841"/>
    </source>
</evidence>
<proteinExistence type="predicted"/>
<dbReference type="SUPFAM" id="SSF103378">
    <property type="entry name" value="2-methylcitrate dehydratase PrpD"/>
    <property type="match status" value="1"/>
</dbReference>
<dbReference type="Proteomes" id="UP001442841">
    <property type="component" value="Chromosome"/>
</dbReference>
<dbReference type="RefSeq" id="WP_425308375.1">
    <property type="nucleotide sequence ID" value="NZ_CP154795.1"/>
</dbReference>
<accession>A0ABZ3FQA1</accession>
<sequence>MTDAILTDERVLALAAKVRIEPGLPDRPGNPPARVRAEWTDGTVIEAAADGPPELNVDGVRAKFLECTEFGRLPEPEGLWDWLAAAAGTVGQFRSRANWPG</sequence>
<gene>
    <name evidence="1" type="ORF">AADG42_06320</name>
</gene>
<evidence type="ECO:0000313" key="1">
    <source>
        <dbReference type="EMBL" id="XAN06934.1"/>
    </source>
</evidence>
<reference evidence="1 2" key="1">
    <citation type="submission" date="2024-04" db="EMBL/GenBank/DDBJ databases">
        <title>Isolation of an actinomycete strain from pig manure.</title>
        <authorList>
            <person name="Gong T."/>
            <person name="Yu Z."/>
            <person name="An M."/>
            <person name="Wei C."/>
            <person name="Yang W."/>
            <person name="Liu L."/>
        </authorList>
    </citation>
    <scope>NUCLEOTIDE SEQUENCE [LARGE SCALE GENOMIC DNA]</scope>
    <source>
        <strain evidence="1 2">ZF39</strain>
    </source>
</reference>
<name>A0ABZ3FQA1_9ACTN</name>
<organism evidence="1 2">
    <name type="scientific">Ammonicoccus fulvus</name>
    <dbReference type="NCBI Taxonomy" id="3138240"/>
    <lineage>
        <taxon>Bacteria</taxon>
        <taxon>Bacillati</taxon>
        <taxon>Actinomycetota</taxon>
        <taxon>Actinomycetes</taxon>
        <taxon>Propionibacteriales</taxon>
        <taxon>Propionibacteriaceae</taxon>
        <taxon>Ammonicoccus</taxon>
    </lineage>
</organism>
<dbReference type="InterPro" id="IPR036148">
    <property type="entry name" value="MmgE/PrpD_sf"/>
</dbReference>
<keyword evidence="2" id="KW-1185">Reference proteome</keyword>
<protein>
    <submittedName>
        <fullName evidence="1">Uncharacterized protein</fullName>
    </submittedName>
</protein>
<dbReference type="EMBL" id="CP154795">
    <property type="protein sequence ID" value="XAN06934.1"/>
    <property type="molecule type" value="Genomic_DNA"/>
</dbReference>